<dbReference type="AlphaFoldDB" id="A0A1Y3DRQ4"/>
<sequence>MFQKISCLSLIGKICKNHQKASFASLPLVNKIVRTSNFLSFNSLANKKDEGVRSLLDDGISFLLFGDCAVYHKKGLTYEIGQGRSVHWGNNTELIIPTHGIRNNIRGRRWGSECPHRSEDSGKETPFTNSIRNTCVEKTLQFSWLKNIRKKQYYNIIGKIGVKKRNAGMYWKFYVNKRRKIREKRKTI</sequence>
<accession>A0A1Y3DRQ4</accession>
<gene>
    <name evidence="1" type="ORF">PKNOH_S110108400</name>
</gene>
<dbReference type="eggNOG" id="ENOG502QY17">
    <property type="taxonomic scope" value="Eukaryota"/>
</dbReference>
<dbReference type="EMBL" id="NETL01000025">
    <property type="protein sequence ID" value="OTN65457.1"/>
    <property type="molecule type" value="Genomic_DNA"/>
</dbReference>
<proteinExistence type="predicted"/>
<dbReference type="VEuPathDB" id="PlasmoDB:PKNOH_S110108400"/>
<dbReference type="VEuPathDB" id="PlasmoDB:PKNH_1237400"/>
<name>A0A1Y3DRQ4_PLAKN</name>
<comment type="caution">
    <text evidence="1">The sequence shown here is derived from an EMBL/GenBank/DDBJ whole genome shotgun (WGS) entry which is preliminary data.</text>
</comment>
<reference evidence="1 2" key="1">
    <citation type="submission" date="2017-05" db="EMBL/GenBank/DDBJ databases">
        <title>PacBio assembly of a Plasmodium knowlesi genome sequence with Hi-C correction and manual annotation of the SICAvar gene family.</title>
        <authorList>
            <person name="Lapp S.A."/>
            <person name="Geraldo J.A."/>
            <person name="Chien J.-T."/>
            <person name="Ay F."/>
            <person name="Pakala S.B."/>
            <person name="Batugedara G."/>
            <person name="Humphrey J.C."/>
            <person name="Debarry J.D."/>
            <person name="Le Roch K.G."/>
            <person name="Galinski M.R."/>
            <person name="Kissinger J.C."/>
        </authorList>
    </citation>
    <scope>NUCLEOTIDE SEQUENCE [LARGE SCALE GENOMIC DNA]</scope>
    <source>
        <strain evidence="2">Malayan Strain Pk1 (A+)</strain>
    </source>
</reference>
<dbReference type="OrthoDB" id="372503at2759"/>
<dbReference type="OMA" id="KICKNHQ"/>
<evidence type="ECO:0000313" key="1">
    <source>
        <dbReference type="EMBL" id="OTN65457.1"/>
    </source>
</evidence>
<organism evidence="1 2">
    <name type="scientific">Plasmodium knowlesi</name>
    <dbReference type="NCBI Taxonomy" id="5850"/>
    <lineage>
        <taxon>Eukaryota</taxon>
        <taxon>Sar</taxon>
        <taxon>Alveolata</taxon>
        <taxon>Apicomplexa</taxon>
        <taxon>Aconoidasida</taxon>
        <taxon>Haemosporida</taxon>
        <taxon>Plasmodiidae</taxon>
        <taxon>Plasmodium</taxon>
        <taxon>Plasmodium (Plasmodium)</taxon>
    </lineage>
</organism>
<dbReference type="VEuPathDB" id="PlasmoDB:PKA1H_120042200"/>
<evidence type="ECO:0000313" key="2">
    <source>
        <dbReference type="Proteomes" id="UP000195012"/>
    </source>
</evidence>
<dbReference type="Proteomes" id="UP000195012">
    <property type="component" value="Unassembled WGS sequence"/>
</dbReference>
<protein>
    <submittedName>
        <fullName evidence="1">Uncharacterized protein</fullName>
    </submittedName>
</protein>